<dbReference type="EMBL" id="JBEPSJ010000001">
    <property type="protein sequence ID" value="MET4580882.1"/>
    <property type="molecule type" value="Genomic_DNA"/>
</dbReference>
<comment type="caution">
    <text evidence="2">The sequence shown here is derived from an EMBL/GenBank/DDBJ whole genome shotgun (WGS) entry which is preliminary data.</text>
</comment>
<reference evidence="2 3" key="1">
    <citation type="submission" date="2024-06" db="EMBL/GenBank/DDBJ databases">
        <title>Sorghum-associated microbial communities from plants grown in Nebraska, USA.</title>
        <authorList>
            <person name="Schachtman D."/>
        </authorList>
    </citation>
    <scope>NUCLEOTIDE SEQUENCE [LARGE SCALE GENOMIC DNA]</scope>
    <source>
        <strain evidence="2 3">2857</strain>
    </source>
</reference>
<dbReference type="PROSITE" id="PS51704">
    <property type="entry name" value="GP_PDE"/>
    <property type="match status" value="1"/>
</dbReference>
<evidence type="ECO:0000313" key="3">
    <source>
        <dbReference type="Proteomes" id="UP001549257"/>
    </source>
</evidence>
<evidence type="ECO:0000313" key="2">
    <source>
        <dbReference type="EMBL" id="MET4580882.1"/>
    </source>
</evidence>
<accession>A0ABV2QIW8</accession>
<evidence type="ECO:0000259" key="1">
    <source>
        <dbReference type="PROSITE" id="PS51704"/>
    </source>
</evidence>
<organism evidence="2 3">
    <name type="scientific">Conyzicola nivalis</name>
    <dbReference type="NCBI Taxonomy" id="1477021"/>
    <lineage>
        <taxon>Bacteria</taxon>
        <taxon>Bacillati</taxon>
        <taxon>Actinomycetota</taxon>
        <taxon>Actinomycetes</taxon>
        <taxon>Micrococcales</taxon>
        <taxon>Microbacteriaceae</taxon>
        <taxon>Conyzicola</taxon>
    </lineage>
</organism>
<keyword evidence="3" id="KW-1185">Reference proteome</keyword>
<dbReference type="Proteomes" id="UP001549257">
    <property type="component" value="Unassembled WGS sequence"/>
</dbReference>
<feature type="domain" description="GP-PDE" evidence="1">
    <location>
        <begin position="56"/>
        <end position="292"/>
    </location>
</feature>
<gene>
    <name evidence="2" type="ORF">ABIE21_000372</name>
</gene>
<keyword evidence="2" id="KW-0378">Hydrolase</keyword>
<name>A0ABV2QIW8_9MICO</name>
<dbReference type="InterPro" id="IPR017946">
    <property type="entry name" value="PLC-like_Pdiesterase_TIM-brl"/>
</dbReference>
<dbReference type="EC" id="3.1.4.46" evidence="2"/>
<dbReference type="PANTHER" id="PTHR46211">
    <property type="entry name" value="GLYCEROPHOSPHORYL DIESTER PHOSPHODIESTERASE"/>
    <property type="match status" value="1"/>
</dbReference>
<dbReference type="Pfam" id="PF03009">
    <property type="entry name" value="GDPD"/>
    <property type="match status" value="1"/>
</dbReference>
<dbReference type="InterPro" id="IPR030395">
    <property type="entry name" value="GP_PDE_dom"/>
</dbReference>
<sequence>MATTRALPPLTRRRTRTISASALAAALVLLIVLSASPARVHAESVFGTLRSPGQPALIAGHRGDRSAAPENTLPALQGALDSTMDFVETDLQLTADGVVVLMHDETVDRTTDGSGAVADLSYAQIRALDAGTWYSPQFAGVTVPTLEEFLGVFAGSSKQALLELKGFWTVDQVRLVANQVNASGTQHRVTFASFDFTTMMNLRTAAPSIPRVIIQRMLPADPVALAEHFRAIAILTSPASIEADKTAVAAMHEAGLGLLLYTLNSRQRWSEALALGVDGIVTDKPSNLDEWLAETAPGT</sequence>
<dbReference type="PANTHER" id="PTHR46211:SF14">
    <property type="entry name" value="GLYCEROPHOSPHODIESTER PHOSPHODIESTERASE"/>
    <property type="match status" value="1"/>
</dbReference>
<proteinExistence type="predicted"/>
<dbReference type="GO" id="GO:0008889">
    <property type="term" value="F:glycerophosphodiester phosphodiesterase activity"/>
    <property type="evidence" value="ECO:0007669"/>
    <property type="project" value="UniProtKB-EC"/>
</dbReference>
<protein>
    <submittedName>
        <fullName evidence="2">Glycerophosphoryl diester phosphodiesterase</fullName>
        <ecNumber evidence="2">3.1.4.46</ecNumber>
    </submittedName>
</protein>
<dbReference type="SUPFAM" id="SSF51695">
    <property type="entry name" value="PLC-like phosphodiesterases"/>
    <property type="match status" value="1"/>
</dbReference>
<dbReference type="Gene3D" id="3.20.20.190">
    <property type="entry name" value="Phosphatidylinositol (PI) phosphodiesterase"/>
    <property type="match status" value="1"/>
</dbReference>
<dbReference type="RefSeq" id="WP_354023090.1">
    <property type="nucleotide sequence ID" value="NZ_JBEPSJ010000001.1"/>
</dbReference>